<keyword evidence="1" id="KW-0430">Lectin</keyword>
<organism evidence="4 5">
    <name type="scientific">Oncorhynchus mykiss</name>
    <name type="common">Rainbow trout</name>
    <name type="synonym">Salmo gairdneri</name>
    <dbReference type="NCBI Taxonomy" id="8022"/>
    <lineage>
        <taxon>Eukaryota</taxon>
        <taxon>Metazoa</taxon>
        <taxon>Chordata</taxon>
        <taxon>Craniata</taxon>
        <taxon>Vertebrata</taxon>
        <taxon>Euteleostomi</taxon>
        <taxon>Actinopterygii</taxon>
        <taxon>Neopterygii</taxon>
        <taxon>Teleostei</taxon>
        <taxon>Protacanthopterygii</taxon>
        <taxon>Salmoniformes</taxon>
        <taxon>Salmonidae</taxon>
        <taxon>Salmoninae</taxon>
        <taxon>Oncorhynchus</taxon>
    </lineage>
</organism>
<dbReference type="Pfam" id="PF00652">
    <property type="entry name" value="Ricin_B_lectin"/>
    <property type="match status" value="1"/>
</dbReference>
<dbReference type="EMBL" id="FR907721">
    <property type="protein sequence ID" value="CDQ87176.1"/>
    <property type="molecule type" value="Genomic_DNA"/>
</dbReference>
<dbReference type="STRING" id="8022.A0A060Y615"/>
<dbReference type="GO" id="GO:0006493">
    <property type="term" value="P:protein O-linked glycosylation"/>
    <property type="evidence" value="ECO:0007669"/>
    <property type="project" value="TreeGrafter"/>
</dbReference>
<gene>
    <name evidence="4" type="ORF">GSONMT00055092001</name>
</gene>
<dbReference type="PANTHER" id="PTHR11675:SF137">
    <property type="entry name" value="POLYPEPTIDE N-ACETYLGALACTOSAMINYLTRANSFERASE"/>
    <property type="match status" value="1"/>
</dbReference>
<dbReference type="AlphaFoldDB" id="A0A060Y615"/>
<dbReference type="SUPFAM" id="SSF50370">
    <property type="entry name" value="Ricin B-like lectins"/>
    <property type="match status" value="1"/>
</dbReference>
<dbReference type="Gene3D" id="2.80.10.50">
    <property type="match status" value="1"/>
</dbReference>
<name>A0A060Y615_ONCMY</name>
<evidence type="ECO:0000256" key="1">
    <source>
        <dbReference type="ARBA" id="ARBA00022734"/>
    </source>
</evidence>
<reference evidence="4" key="2">
    <citation type="submission" date="2014-03" db="EMBL/GenBank/DDBJ databases">
        <authorList>
            <person name="Genoscope - CEA"/>
        </authorList>
    </citation>
    <scope>NUCLEOTIDE SEQUENCE</scope>
</reference>
<dbReference type="InterPro" id="IPR035992">
    <property type="entry name" value="Ricin_B-like_lectins"/>
</dbReference>
<evidence type="ECO:0000313" key="4">
    <source>
        <dbReference type="EMBL" id="CDQ87176.1"/>
    </source>
</evidence>
<dbReference type="PANTHER" id="PTHR11675">
    <property type="entry name" value="N-ACETYLGALACTOSAMINYLTRANSFERASE"/>
    <property type="match status" value="1"/>
</dbReference>
<dbReference type="GO" id="GO:0030246">
    <property type="term" value="F:carbohydrate binding"/>
    <property type="evidence" value="ECO:0007669"/>
    <property type="project" value="UniProtKB-KW"/>
</dbReference>
<dbReference type="FunFam" id="2.80.10.50:FF:000024">
    <property type="entry name" value="Polypeptide N-acetylgalactosaminyltransferase"/>
    <property type="match status" value="1"/>
</dbReference>
<proteinExistence type="predicted"/>
<dbReference type="SMART" id="SM00458">
    <property type="entry name" value="RICIN"/>
    <property type="match status" value="1"/>
</dbReference>
<sequence length="138" mass="15403">MFIPDLTPTKFGAIKNSGTQSCLDVGENNQGGGFPLIMYTCHNMGGNQYFEYTSHKELRHNIGKQLCLQANPQPDQVKIELCTLKGQGTSVAPQQEWLFTEENLLQNPASGKCLLLIGSQIVMYYCNTADLNQHWTFS</sequence>
<evidence type="ECO:0000259" key="3">
    <source>
        <dbReference type="SMART" id="SM00458"/>
    </source>
</evidence>
<dbReference type="PROSITE" id="PS50231">
    <property type="entry name" value="RICIN_B_LECTIN"/>
    <property type="match status" value="1"/>
</dbReference>
<keyword evidence="2" id="KW-1015">Disulfide bond</keyword>
<dbReference type="GO" id="GO:0004653">
    <property type="term" value="F:polypeptide N-acetylgalactosaminyltransferase activity"/>
    <property type="evidence" value="ECO:0007669"/>
    <property type="project" value="TreeGrafter"/>
</dbReference>
<dbReference type="PaxDb" id="8022-A0A060Y615"/>
<evidence type="ECO:0000313" key="5">
    <source>
        <dbReference type="Proteomes" id="UP000193380"/>
    </source>
</evidence>
<accession>A0A060Y615</accession>
<reference evidence="4" key="1">
    <citation type="journal article" date="2014" name="Nat. Commun.">
        <title>The rainbow trout genome provides novel insights into evolution after whole-genome duplication in vertebrates.</title>
        <authorList>
            <person name="Berthelot C."/>
            <person name="Brunet F."/>
            <person name="Chalopin D."/>
            <person name="Juanchich A."/>
            <person name="Bernard M."/>
            <person name="Noel B."/>
            <person name="Bento P."/>
            <person name="Da Silva C."/>
            <person name="Labadie K."/>
            <person name="Alberti A."/>
            <person name="Aury J.M."/>
            <person name="Louis A."/>
            <person name="Dehais P."/>
            <person name="Bardou P."/>
            <person name="Montfort J."/>
            <person name="Klopp C."/>
            <person name="Cabau C."/>
            <person name="Gaspin C."/>
            <person name="Thorgaard G.H."/>
            <person name="Boussaha M."/>
            <person name="Quillet E."/>
            <person name="Guyomard R."/>
            <person name="Galiana D."/>
            <person name="Bobe J."/>
            <person name="Volff J.N."/>
            <person name="Genet C."/>
            <person name="Wincker P."/>
            <person name="Jaillon O."/>
            <person name="Roest Crollius H."/>
            <person name="Guiguen Y."/>
        </authorList>
    </citation>
    <scope>NUCLEOTIDE SEQUENCE [LARGE SCALE GENOMIC DNA]</scope>
</reference>
<protein>
    <recommendedName>
        <fullName evidence="3">Ricin B lectin domain-containing protein</fullName>
    </recommendedName>
</protein>
<evidence type="ECO:0000256" key="2">
    <source>
        <dbReference type="ARBA" id="ARBA00023157"/>
    </source>
</evidence>
<dbReference type="Proteomes" id="UP000193380">
    <property type="component" value="Unassembled WGS sequence"/>
</dbReference>
<dbReference type="InterPro" id="IPR000772">
    <property type="entry name" value="Ricin_B_lectin"/>
</dbReference>
<dbReference type="GO" id="GO:0005794">
    <property type="term" value="C:Golgi apparatus"/>
    <property type="evidence" value="ECO:0007669"/>
    <property type="project" value="TreeGrafter"/>
</dbReference>
<feature type="domain" description="Ricin B lectin" evidence="3">
    <location>
        <begin position="11"/>
        <end position="138"/>
    </location>
</feature>